<accession>A0A5C6ZY99</accession>
<feature type="transmembrane region" description="Helical" evidence="1">
    <location>
        <begin position="210"/>
        <end position="229"/>
    </location>
</feature>
<protein>
    <submittedName>
        <fullName evidence="2">YfhO family protein</fullName>
    </submittedName>
</protein>
<sequence length="466" mass="54811">MKNQKLLYWSFSIAAILIFILPFFYIIKYTHFAADDFCRVPADFDHYFENVAYWYMNITGRYTNGFISYLPLYNLEINRLVLKILIVGLGLISYLFINKSFDYFKIAISKTKCLLISVLFFIALISQLPSVYEFFYWYAASTVYLISIIFFLLFLIMIFNLNYKNPYQIFIICLLVILLNGNNEMLIPITNLILFGFLLEKIIFHEEINLKYLLINVISWFSSLIVILAPGNSNRQTYYAEGGDLLHSLKSSVLSSGMFTLKSLIEFPYFLLYIGLFLFIFDETRNQRIKTYKCIHPILLFGISIILLASVIAVPYYATGYVKINDGRIGNMIHIIFLILLFINLLNSTIFFNKRMVFKKVKFFKKISIGLFIFFFLLVPFTNQNYLDLYSDFKNGSFAKYDLDIEKREEKLRVSDLGEIRIIRIKGSRTIKHLEITKNPKEWENQCYTAFINKKYNLNIRSITVE</sequence>
<feature type="transmembrane region" description="Helical" evidence="1">
    <location>
        <begin position="363"/>
        <end position="381"/>
    </location>
</feature>
<keyword evidence="3" id="KW-1185">Reference proteome</keyword>
<keyword evidence="1" id="KW-0812">Transmembrane</keyword>
<feature type="transmembrane region" description="Helical" evidence="1">
    <location>
        <begin position="329"/>
        <end position="351"/>
    </location>
</feature>
<feature type="transmembrane region" description="Helical" evidence="1">
    <location>
        <begin position="167"/>
        <end position="198"/>
    </location>
</feature>
<dbReference type="AlphaFoldDB" id="A0A5C6ZY99"/>
<evidence type="ECO:0000313" key="3">
    <source>
        <dbReference type="Proteomes" id="UP000321367"/>
    </source>
</evidence>
<evidence type="ECO:0000256" key="1">
    <source>
        <dbReference type="SAM" id="Phobius"/>
    </source>
</evidence>
<dbReference type="EMBL" id="VORY01000007">
    <property type="protein sequence ID" value="TXD93879.1"/>
    <property type="molecule type" value="Genomic_DNA"/>
</dbReference>
<feature type="transmembrane region" description="Helical" evidence="1">
    <location>
        <begin position="264"/>
        <end position="282"/>
    </location>
</feature>
<comment type="caution">
    <text evidence="2">The sequence shown here is derived from an EMBL/GenBank/DDBJ whole genome shotgun (WGS) entry which is preliminary data.</text>
</comment>
<gene>
    <name evidence="2" type="ORF">ES724_08105</name>
</gene>
<feature type="transmembrane region" description="Helical" evidence="1">
    <location>
        <begin position="6"/>
        <end position="27"/>
    </location>
</feature>
<dbReference type="Pfam" id="PF19528">
    <property type="entry name" value="DUF6056"/>
    <property type="match status" value="1"/>
</dbReference>
<keyword evidence="1" id="KW-0472">Membrane</keyword>
<dbReference type="InterPro" id="IPR045691">
    <property type="entry name" value="DUF6056"/>
</dbReference>
<feature type="transmembrane region" description="Helical" evidence="1">
    <location>
        <begin position="80"/>
        <end position="97"/>
    </location>
</feature>
<feature type="transmembrane region" description="Helical" evidence="1">
    <location>
        <begin position="294"/>
        <end position="317"/>
    </location>
</feature>
<name>A0A5C6ZY99_9FLAO</name>
<reference evidence="2 3" key="1">
    <citation type="submission" date="2019-08" db="EMBL/GenBank/DDBJ databases">
        <title>Genome sequence of Gillisia hiemivivida IC154 (type strain).</title>
        <authorList>
            <person name="Bowman J.P."/>
        </authorList>
    </citation>
    <scope>NUCLEOTIDE SEQUENCE [LARGE SCALE GENOMIC DNA]</scope>
    <source>
        <strain evidence="2 3">IC154</strain>
    </source>
</reference>
<dbReference type="RefSeq" id="WP_146931935.1">
    <property type="nucleotide sequence ID" value="NZ_CBCSHZ010000006.1"/>
</dbReference>
<dbReference type="Proteomes" id="UP000321367">
    <property type="component" value="Unassembled WGS sequence"/>
</dbReference>
<keyword evidence="1" id="KW-1133">Transmembrane helix</keyword>
<feature type="transmembrane region" description="Helical" evidence="1">
    <location>
        <begin position="137"/>
        <end position="161"/>
    </location>
</feature>
<feature type="transmembrane region" description="Helical" evidence="1">
    <location>
        <begin position="103"/>
        <end position="125"/>
    </location>
</feature>
<proteinExistence type="predicted"/>
<organism evidence="2 3">
    <name type="scientific">Gillisia hiemivivida</name>
    <dbReference type="NCBI Taxonomy" id="291190"/>
    <lineage>
        <taxon>Bacteria</taxon>
        <taxon>Pseudomonadati</taxon>
        <taxon>Bacteroidota</taxon>
        <taxon>Flavobacteriia</taxon>
        <taxon>Flavobacteriales</taxon>
        <taxon>Flavobacteriaceae</taxon>
        <taxon>Gillisia</taxon>
    </lineage>
</organism>
<dbReference type="OrthoDB" id="1456197at2"/>
<evidence type="ECO:0000313" key="2">
    <source>
        <dbReference type="EMBL" id="TXD93879.1"/>
    </source>
</evidence>